<proteinExistence type="predicted"/>
<gene>
    <name evidence="2" type="ORF">BSL78_08021</name>
</gene>
<evidence type="ECO:0000259" key="1">
    <source>
        <dbReference type="Pfam" id="PF14763"/>
    </source>
</evidence>
<comment type="caution">
    <text evidence="2">The sequence shown here is derived from an EMBL/GenBank/DDBJ whole genome shotgun (WGS) entry which is preliminary data.</text>
</comment>
<keyword evidence="3" id="KW-1185">Reference proteome</keyword>
<dbReference type="Pfam" id="PF14763">
    <property type="entry name" value="HPS3_C"/>
    <property type="match status" value="1"/>
</dbReference>
<dbReference type="GO" id="GO:0005737">
    <property type="term" value="C:cytoplasm"/>
    <property type="evidence" value="ECO:0007669"/>
    <property type="project" value="TreeGrafter"/>
</dbReference>
<dbReference type="InterPro" id="IPR017216">
    <property type="entry name" value="HPS3"/>
</dbReference>
<reference evidence="2 3" key="1">
    <citation type="journal article" date="2017" name="PLoS Biol.">
        <title>The sea cucumber genome provides insights into morphological evolution and visceral regeneration.</title>
        <authorList>
            <person name="Zhang X."/>
            <person name="Sun L."/>
            <person name="Yuan J."/>
            <person name="Sun Y."/>
            <person name="Gao Y."/>
            <person name="Zhang L."/>
            <person name="Li S."/>
            <person name="Dai H."/>
            <person name="Hamel J.F."/>
            <person name="Liu C."/>
            <person name="Yu Y."/>
            <person name="Liu S."/>
            <person name="Lin W."/>
            <person name="Guo K."/>
            <person name="Jin S."/>
            <person name="Xu P."/>
            <person name="Storey K.B."/>
            <person name="Huan P."/>
            <person name="Zhang T."/>
            <person name="Zhou Y."/>
            <person name="Zhang J."/>
            <person name="Lin C."/>
            <person name="Li X."/>
            <person name="Xing L."/>
            <person name="Huo D."/>
            <person name="Sun M."/>
            <person name="Wang L."/>
            <person name="Mercier A."/>
            <person name="Li F."/>
            <person name="Yang H."/>
            <person name="Xiang J."/>
        </authorList>
    </citation>
    <scope>NUCLEOTIDE SEQUENCE [LARGE SCALE GENOMIC DNA]</scope>
    <source>
        <strain evidence="2">Shaxun</strain>
        <tissue evidence="2">Muscle</tissue>
    </source>
</reference>
<dbReference type="PANTHER" id="PTHR28633">
    <property type="entry name" value="HERMANSKY-PUDLAK SYNDROME 3 PROTEIN"/>
    <property type="match status" value="1"/>
</dbReference>
<protein>
    <submittedName>
        <fullName evidence="2">Putative Hermansky-Pudlak syndrome 3 protein-like isoform X2</fullName>
    </submittedName>
</protein>
<accession>A0A2G8L497</accession>
<dbReference type="AlphaFoldDB" id="A0A2G8L497"/>
<evidence type="ECO:0000313" key="2">
    <source>
        <dbReference type="EMBL" id="PIK55071.1"/>
    </source>
</evidence>
<name>A0A2G8L497_STIJA</name>
<dbReference type="Proteomes" id="UP000230750">
    <property type="component" value="Unassembled WGS sequence"/>
</dbReference>
<feature type="domain" description="BLOC-2 complex member HPS3 C-terminal" evidence="1">
    <location>
        <begin position="7"/>
        <end position="130"/>
    </location>
</feature>
<organism evidence="2 3">
    <name type="scientific">Stichopus japonicus</name>
    <name type="common">Sea cucumber</name>
    <dbReference type="NCBI Taxonomy" id="307972"/>
    <lineage>
        <taxon>Eukaryota</taxon>
        <taxon>Metazoa</taxon>
        <taxon>Echinodermata</taxon>
        <taxon>Eleutherozoa</taxon>
        <taxon>Echinozoa</taxon>
        <taxon>Holothuroidea</taxon>
        <taxon>Aspidochirotacea</taxon>
        <taxon>Aspidochirotida</taxon>
        <taxon>Stichopodidae</taxon>
        <taxon>Apostichopus</taxon>
    </lineage>
</organism>
<dbReference type="EMBL" id="MRZV01000226">
    <property type="protein sequence ID" value="PIK55071.1"/>
    <property type="molecule type" value="Genomic_DNA"/>
</dbReference>
<dbReference type="PANTHER" id="PTHR28633:SF1">
    <property type="entry name" value="BLOC-2 COMPLEX MEMBER HPS3"/>
    <property type="match status" value="1"/>
</dbReference>
<sequence>MEISRDINIHEAMEICLQLPEEKGKLSLQLLCLAFTSPLEAVRIILDKSPSILGDFCVCAIREGDLESWKLILQEIKRKENDTRGKDIKIYQQYTNDLLNHLASKLSPLDFKKVLPEDVTSEFSAPFLAKLIEEDKLQILKEDIVASLETLVNP</sequence>
<evidence type="ECO:0000313" key="3">
    <source>
        <dbReference type="Proteomes" id="UP000230750"/>
    </source>
</evidence>
<dbReference type="InterPro" id="IPR029438">
    <property type="entry name" value="HPS3_C"/>
</dbReference>